<dbReference type="GO" id="GO:0010268">
    <property type="term" value="P:brassinosteroid homeostasis"/>
    <property type="evidence" value="ECO:0007669"/>
    <property type="project" value="TreeGrafter"/>
</dbReference>
<evidence type="ECO:0000256" key="14">
    <source>
        <dbReference type="SAM" id="Phobius"/>
    </source>
</evidence>
<dbReference type="Gene3D" id="1.10.630.10">
    <property type="entry name" value="Cytochrome P450"/>
    <property type="match status" value="1"/>
</dbReference>
<dbReference type="GO" id="GO:0005506">
    <property type="term" value="F:iron ion binding"/>
    <property type="evidence" value="ECO:0007669"/>
    <property type="project" value="InterPro"/>
</dbReference>
<dbReference type="PANTHER" id="PTHR24286">
    <property type="entry name" value="CYTOCHROME P450 26"/>
    <property type="match status" value="1"/>
</dbReference>
<dbReference type="AlphaFoldDB" id="A0AAD3SLJ7"/>
<comment type="caution">
    <text evidence="15">The sequence shown here is derived from an EMBL/GenBank/DDBJ whole genome shotgun (WGS) entry which is preliminary data.</text>
</comment>
<dbReference type="FunFam" id="1.10.630.10:FF:000020">
    <property type="entry name" value="Cytochrome P450 family protein"/>
    <property type="match status" value="1"/>
</dbReference>
<dbReference type="GO" id="GO:0016705">
    <property type="term" value="F:oxidoreductase activity, acting on paired donors, with incorporation or reduction of molecular oxygen"/>
    <property type="evidence" value="ECO:0007669"/>
    <property type="project" value="InterPro"/>
</dbReference>
<keyword evidence="4 12" id="KW-0349">Heme</keyword>
<sequence length="482" mass="54265">MLAMLLYVVTLLLAISVSLWIYRGRGRGRGREGGSLSLPPGSKGYPLIGETLQLIIPSYSLDLPHFITTRTKRYGPVFRTHLVGRPTVVSADPDFNRYVIQQEGKAVEMWYLDTFSKLFAHDGDGRTNEAGYVHKYIRNATLGHFGSDALRQRLLPLLQHSAAEALRTWSTQPSTEVKNAVLTMVVDSAAKQLFGYDSDTVKEKIASKFIHLLEGFLSFPINIPGTAYHKCLKNRKAVTDVIRATIKERLSTKYKCDRADFLDQLLKDQAIEKFLSEDIIINIVFGLLLAASASTAVALALVLKFLSENHRALEELKVEHETIMKNRENPGSPLTWNEVKSMTFTLDVINESLRLGNPSFGLLRRALQDLRINRYTIPAGWTIMLITSASQYNPTIFKDPLSFNPWRWRDLEPDVISKNFMPFGGGTRQCAGAEFSKVLMAIFLHVLVTKYRWKKIKGGNIARTPIVVFPNGLHIKVVEQNS</sequence>
<evidence type="ECO:0000256" key="9">
    <source>
        <dbReference type="ARBA" id="ARBA00023004"/>
    </source>
</evidence>
<dbReference type="EMBL" id="BSYO01000013">
    <property type="protein sequence ID" value="GMH13508.1"/>
    <property type="molecule type" value="Genomic_DNA"/>
</dbReference>
<evidence type="ECO:0000256" key="4">
    <source>
        <dbReference type="ARBA" id="ARBA00022617"/>
    </source>
</evidence>
<evidence type="ECO:0000256" key="1">
    <source>
        <dbReference type="ARBA" id="ARBA00001971"/>
    </source>
</evidence>
<keyword evidence="11 14" id="KW-0472">Membrane</keyword>
<dbReference type="PRINTS" id="PR00465">
    <property type="entry name" value="EP450IV"/>
</dbReference>
<dbReference type="GO" id="GO:0016125">
    <property type="term" value="P:sterol metabolic process"/>
    <property type="evidence" value="ECO:0007669"/>
    <property type="project" value="TreeGrafter"/>
</dbReference>
<reference evidence="15" key="1">
    <citation type="submission" date="2023-05" db="EMBL/GenBank/DDBJ databases">
        <title>Nepenthes gracilis genome sequencing.</title>
        <authorList>
            <person name="Fukushima K."/>
        </authorList>
    </citation>
    <scope>NUCLEOTIDE SEQUENCE</scope>
    <source>
        <strain evidence="15">SING2019-196</strain>
    </source>
</reference>
<organism evidence="15 16">
    <name type="scientific">Nepenthes gracilis</name>
    <name type="common">Slender pitcher plant</name>
    <dbReference type="NCBI Taxonomy" id="150966"/>
    <lineage>
        <taxon>Eukaryota</taxon>
        <taxon>Viridiplantae</taxon>
        <taxon>Streptophyta</taxon>
        <taxon>Embryophyta</taxon>
        <taxon>Tracheophyta</taxon>
        <taxon>Spermatophyta</taxon>
        <taxon>Magnoliopsida</taxon>
        <taxon>eudicotyledons</taxon>
        <taxon>Gunneridae</taxon>
        <taxon>Pentapetalae</taxon>
        <taxon>Caryophyllales</taxon>
        <taxon>Nepenthaceae</taxon>
        <taxon>Nepenthes</taxon>
    </lineage>
</organism>
<evidence type="ECO:0000256" key="6">
    <source>
        <dbReference type="ARBA" id="ARBA00022723"/>
    </source>
</evidence>
<comment type="cofactor">
    <cofactor evidence="1 12">
        <name>heme</name>
        <dbReference type="ChEBI" id="CHEBI:30413"/>
    </cofactor>
</comment>
<dbReference type="GO" id="GO:0016132">
    <property type="term" value="P:brassinosteroid biosynthetic process"/>
    <property type="evidence" value="ECO:0007669"/>
    <property type="project" value="TreeGrafter"/>
</dbReference>
<keyword evidence="10 13" id="KW-0503">Monooxygenase</keyword>
<dbReference type="InterPro" id="IPR002403">
    <property type="entry name" value="Cyt_P450_E_grp-IV"/>
</dbReference>
<keyword evidence="5 14" id="KW-0812">Transmembrane</keyword>
<evidence type="ECO:0000256" key="10">
    <source>
        <dbReference type="ARBA" id="ARBA00023033"/>
    </source>
</evidence>
<name>A0AAD3SLJ7_NEPGR</name>
<protein>
    <recommendedName>
        <fullName evidence="17">Cytochrome P450</fullName>
    </recommendedName>
</protein>
<evidence type="ECO:0000313" key="15">
    <source>
        <dbReference type="EMBL" id="GMH13508.1"/>
    </source>
</evidence>
<dbReference type="PROSITE" id="PS00086">
    <property type="entry name" value="CYTOCHROME_P450"/>
    <property type="match status" value="1"/>
</dbReference>
<keyword evidence="16" id="KW-1185">Reference proteome</keyword>
<proteinExistence type="inferred from homology"/>
<dbReference type="Pfam" id="PF00067">
    <property type="entry name" value="p450"/>
    <property type="match status" value="1"/>
</dbReference>
<feature type="transmembrane region" description="Helical" evidence="14">
    <location>
        <begin position="6"/>
        <end position="22"/>
    </location>
</feature>
<evidence type="ECO:0000256" key="5">
    <source>
        <dbReference type="ARBA" id="ARBA00022692"/>
    </source>
</evidence>
<feature type="binding site" description="axial binding residue" evidence="12">
    <location>
        <position position="430"/>
    </location>
    <ligand>
        <name>heme</name>
        <dbReference type="ChEBI" id="CHEBI:30413"/>
    </ligand>
    <ligandPart>
        <name>Fe</name>
        <dbReference type="ChEBI" id="CHEBI:18248"/>
    </ligandPart>
</feature>
<keyword evidence="9 12" id="KW-0408">Iron</keyword>
<comment type="subcellular location">
    <subcellularLocation>
        <location evidence="2">Membrane</location>
        <topology evidence="2">Single-pass membrane protein</topology>
    </subcellularLocation>
</comment>
<evidence type="ECO:0008006" key="17">
    <source>
        <dbReference type="Google" id="ProtNLM"/>
    </source>
</evidence>
<evidence type="ECO:0000256" key="8">
    <source>
        <dbReference type="ARBA" id="ARBA00023002"/>
    </source>
</evidence>
<dbReference type="InterPro" id="IPR017972">
    <property type="entry name" value="Cyt_P450_CS"/>
</dbReference>
<evidence type="ECO:0000256" key="3">
    <source>
        <dbReference type="ARBA" id="ARBA00010617"/>
    </source>
</evidence>
<comment type="similarity">
    <text evidence="3 13">Belongs to the cytochrome P450 family.</text>
</comment>
<dbReference type="GO" id="GO:0020037">
    <property type="term" value="F:heme binding"/>
    <property type="evidence" value="ECO:0007669"/>
    <property type="project" value="InterPro"/>
</dbReference>
<evidence type="ECO:0000256" key="11">
    <source>
        <dbReference type="ARBA" id="ARBA00023136"/>
    </source>
</evidence>
<keyword evidence="6 12" id="KW-0479">Metal-binding</keyword>
<evidence type="ECO:0000256" key="12">
    <source>
        <dbReference type="PIRSR" id="PIRSR602403-1"/>
    </source>
</evidence>
<keyword evidence="8 13" id="KW-0560">Oxidoreductase</keyword>
<dbReference type="GO" id="GO:0004497">
    <property type="term" value="F:monooxygenase activity"/>
    <property type="evidence" value="ECO:0007669"/>
    <property type="project" value="UniProtKB-KW"/>
</dbReference>
<evidence type="ECO:0000256" key="7">
    <source>
        <dbReference type="ARBA" id="ARBA00022989"/>
    </source>
</evidence>
<dbReference type="PANTHER" id="PTHR24286:SF305">
    <property type="entry name" value="CYTOCHROME P450 708A2"/>
    <property type="match status" value="1"/>
</dbReference>
<evidence type="ECO:0000256" key="13">
    <source>
        <dbReference type="RuleBase" id="RU000461"/>
    </source>
</evidence>
<evidence type="ECO:0000256" key="2">
    <source>
        <dbReference type="ARBA" id="ARBA00004167"/>
    </source>
</evidence>
<keyword evidence="7 14" id="KW-1133">Transmembrane helix</keyword>
<dbReference type="SUPFAM" id="SSF48264">
    <property type="entry name" value="Cytochrome P450"/>
    <property type="match status" value="1"/>
</dbReference>
<dbReference type="InterPro" id="IPR036396">
    <property type="entry name" value="Cyt_P450_sf"/>
</dbReference>
<dbReference type="GO" id="GO:0016020">
    <property type="term" value="C:membrane"/>
    <property type="evidence" value="ECO:0007669"/>
    <property type="project" value="UniProtKB-SubCell"/>
</dbReference>
<dbReference type="Proteomes" id="UP001279734">
    <property type="component" value="Unassembled WGS sequence"/>
</dbReference>
<gene>
    <name evidence="15" type="ORF">Nepgr_015349</name>
</gene>
<dbReference type="CDD" id="cd11043">
    <property type="entry name" value="CYP90-like"/>
    <property type="match status" value="1"/>
</dbReference>
<evidence type="ECO:0000313" key="16">
    <source>
        <dbReference type="Proteomes" id="UP001279734"/>
    </source>
</evidence>
<accession>A0AAD3SLJ7</accession>
<dbReference type="InterPro" id="IPR001128">
    <property type="entry name" value="Cyt_P450"/>
</dbReference>
<feature type="transmembrane region" description="Helical" evidence="14">
    <location>
        <begin position="279"/>
        <end position="303"/>
    </location>
</feature>